<gene>
    <name evidence="1" type="ORF">AVEN_274854_1</name>
</gene>
<name>A0A4Y2IB09_ARAVE</name>
<sequence>MEFIDSSNLSPLAMIPRALAMPTPPIYNTACAKWRIIHPDDSSNLAKKRLEVTTEKLFSHNLYEKYENVFQEWLDEGTIGEVPPNEVALCGNYLPHRPVIKESSSTTRIRPVFDT</sequence>
<comment type="caution">
    <text evidence="1">The sequence shown here is derived from an EMBL/GenBank/DDBJ whole genome shotgun (WGS) entry which is preliminary data.</text>
</comment>
<dbReference type="Proteomes" id="UP000499080">
    <property type="component" value="Unassembled WGS sequence"/>
</dbReference>
<organism evidence="1 2">
    <name type="scientific">Araneus ventricosus</name>
    <name type="common">Orbweaver spider</name>
    <name type="synonym">Epeira ventricosa</name>
    <dbReference type="NCBI Taxonomy" id="182803"/>
    <lineage>
        <taxon>Eukaryota</taxon>
        <taxon>Metazoa</taxon>
        <taxon>Ecdysozoa</taxon>
        <taxon>Arthropoda</taxon>
        <taxon>Chelicerata</taxon>
        <taxon>Arachnida</taxon>
        <taxon>Araneae</taxon>
        <taxon>Araneomorphae</taxon>
        <taxon>Entelegynae</taxon>
        <taxon>Araneoidea</taxon>
        <taxon>Araneidae</taxon>
        <taxon>Araneus</taxon>
    </lineage>
</organism>
<proteinExistence type="predicted"/>
<evidence type="ECO:0000313" key="1">
    <source>
        <dbReference type="EMBL" id="GBM74720.1"/>
    </source>
</evidence>
<dbReference type="EMBL" id="BGPR01002511">
    <property type="protein sequence ID" value="GBM74720.1"/>
    <property type="molecule type" value="Genomic_DNA"/>
</dbReference>
<dbReference type="OrthoDB" id="6435878at2759"/>
<evidence type="ECO:0000313" key="2">
    <source>
        <dbReference type="Proteomes" id="UP000499080"/>
    </source>
</evidence>
<reference evidence="1 2" key="1">
    <citation type="journal article" date="2019" name="Sci. Rep.">
        <title>Orb-weaving spider Araneus ventricosus genome elucidates the spidroin gene catalogue.</title>
        <authorList>
            <person name="Kono N."/>
            <person name="Nakamura H."/>
            <person name="Ohtoshi R."/>
            <person name="Moran D.A.P."/>
            <person name="Shinohara A."/>
            <person name="Yoshida Y."/>
            <person name="Fujiwara M."/>
            <person name="Mori M."/>
            <person name="Tomita M."/>
            <person name="Arakawa K."/>
        </authorList>
    </citation>
    <scope>NUCLEOTIDE SEQUENCE [LARGE SCALE GENOMIC DNA]</scope>
</reference>
<keyword evidence="2" id="KW-1185">Reference proteome</keyword>
<protein>
    <submittedName>
        <fullName evidence="1">Uncharacterized protein</fullName>
    </submittedName>
</protein>
<dbReference type="AlphaFoldDB" id="A0A4Y2IB09"/>
<accession>A0A4Y2IB09</accession>